<dbReference type="Proteomes" id="UP000225766">
    <property type="component" value="Unassembled WGS sequence"/>
</dbReference>
<dbReference type="AlphaFoldDB" id="A0A2C1M587"/>
<comment type="caution">
    <text evidence="1">The sequence shown here is derived from an EMBL/GenBank/DDBJ whole genome shotgun (WGS) entry which is preliminary data.</text>
</comment>
<protein>
    <submittedName>
        <fullName evidence="1">Uncharacterized protein</fullName>
    </submittedName>
</protein>
<sequence length="60" mass="7235">MKEKTELKMVPMASYGWNIEKQCVELQLLINEEIYVMPLYEKDIKGMEGCFWLRKHNLIK</sequence>
<dbReference type="RefSeq" id="WP_098882433.1">
    <property type="nucleotide sequence ID" value="NZ_NUMG01000004.1"/>
</dbReference>
<accession>A0A2C1M587</accession>
<name>A0A2C1M587_BACCE</name>
<organism evidence="1 2">
    <name type="scientific">Bacillus cereus</name>
    <dbReference type="NCBI Taxonomy" id="1396"/>
    <lineage>
        <taxon>Bacteria</taxon>
        <taxon>Bacillati</taxon>
        <taxon>Bacillota</taxon>
        <taxon>Bacilli</taxon>
        <taxon>Bacillales</taxon>
        <taxon>Bacillaceae</taxon>
        <taxon>Bacillus</taxon>
        <taxon>Bacillus cereus group</taxon>
    </lineage>
</organism>
<dbReference type="EMBL" id="NUMG01000004">
    <property type="protein sequence ID" value="PGU05372.1"/>
    <property type="molecule type" value="Genomic_DNA"/>
</dbReference>
<proteinExistence type="predicted"/>
<evidence type="ECO:0000313" key="2">
    <source>
        <dbReference type="Proteomes" id="UP000225766"/>
    </source>
</evidence>
<gene>
    <name evidence="1" type="ORF">COD19_03920</name>
</gene>
<reference evidence="1 2" key="1">
    <citation type="submission" date="2017-09" db="EMBL/GenBank/DDBJ databases">
        <title>Large-scale bioinformatics analysis of Bacillus genomes uncovers conserved roles of natural products in bacterial physiology.</title>
        <authorList>
            <consortium name="Agbiome Team Llc"/>
            <person name="Bleich R.M."/>
            <person name="Grubbs K.J."/>
            <person name="Santa Maria K.C."/>
            <person name="Allen S.E."/>
            <person name="Farag S."/>
            <person name="Shank E.A."/>
            <person name="Bowers A."/>
        </authorList>
    </citation>
    <scope>NUCLEOTIDE SEQUENCE [LARGE SCALE GENOMIC DNA]</scope>
    <source>
        <strain evidence="1 2">AFS040105</strain>
    </source>
</reference>
<evidence type="ECO:0000313" key="1">
    <source>
        <dbReference type="EMBL" id="PGU05372.1"/>
    </source>
</evidence>